<dbReference type="KEGG" id="xcl:G4Z02_02480"/>
<evidence type="ECO:0000256" key="5">
    <source>
        <dbReference type="ARBA" id="ARBA00023136"/>
    </source>
</evidence>
<dbReference type="EMBL" id="CP048914">
    <property type="protein sequence ID" value="QMS84662.1"/>
    <property type="molecule type" value="Genomic_DNA"/>
</dbReference>
<dbReference type="Pfam" id="PF13244">
    <property type="entry name" value="MbhD"/>
    <property type="match status" value="1"/>
</dbReference>
<dbReference type="Proteomes" id="UP000514720">
    <property type="component" value="Chromosome"/>
</dbReference>
<dbReference type="GO" id="GO:0005886">
    <property type="term" value="C:plasma membrane"/>
    <property type="evidence" value="ECO:0007669"/>
    <property type="project" value="UniProtKB-SubCell"/>
</dbReference>
<evidence type="ECO:0000313" key="9">
    <source>
        <dbReference type="Proteomes" id="UP000514720"/>
    </source>
</evidence>
<feature type="transmembrane region" description="Helical" evidence="6">
    <location>
        <begin position="6"/>
        <end position="27"/>
    </location>
</feature>
<accession>A0A7L7KQV7</accession>
<keyword evidence="5 6" id="KW-0472">Membrane</keyword>
<feature type="domain" description="MrpA C-terminal/MbhD" evidence="7">
    <location>
        <begin position="17"/>
        <end position="81"/>
    </location>
</feature>
<feature type="transmembrane region" description="Helical" evidence="6">
    <location>
        <begin position="34"/>
        <end position="51"/>
    </location>
</feature>
<evidence type="ECO:0000259" key="7">
    <source>
        <dbReference type="Pfam" id="PF13244"/>
    </source>
</evidence>
<keyword evidence="2" id="KW-1003">Cell membrane</keyword>
<dbReference type="AlphaFoldDB" id="A0A7L7KQV7"/>
<feature type="transmembrane region" description="Helical" evidence="6">
    <location>
        <begin position="57"/>
        <end position="75"/>
    </location>
</feature>
<evidence type="ECO:0000256" key="1">
    <source>
        <dbReference type="ARBA" id="ARBA00004651"/>
    </source>
</evidence>
<gene>
    <name evidence="8" type="ORF">G4Z02_02480</name>
</gene>
<keyword evidence="3 6" id="KW-0812">Transmembrane</keyword>
<protein>
    <submittedName>
        <fullName evidence="8">DUF4040 domain-containing protein</fullName>
    </submittedName>
</protein>
<keyword evidence="9" id="KW-1185">Reference proteome</keyword>
<evidence type="ECO:0000256" key="4">
    <source>
        <dbReference type="ARBA" id="ARBA00022989"/>
    </source>
</evidence>
<evidence type="ECO:0000256" key="6">
    <source>
        <dbReference type="SAM" id="Phobius"/>
    </source>
</evidence>
<evidence type="ECO:0000256" key="3">
    <source>
        <dbReference type="ARBA" id="ARBA00022692"/>
    </source>
</evidence>
<reference evidence="8 9" key="1">
    <citation type="submission" date="2020-02" db="EMBL/GenBank/DDBJ databases">
        <authorList>
            <person name="Zheng R.K."/>
            <person name="Sun C.M."/>
        </authorList>
    </citation>
    <scope>NUCLEOTIDE SEQUENCE [LARGE SCALE GENOMIC DNA]</scope>
    <source>
        <strain evidence="9">zrk13</strain>
    </source>
</reference>
<comment type="subcellular location">
    <subcellularLocation>
        <location evidence="1">Cell membrane</location>
        <topology evidence="1">Multi-pass membrane protein</topology>
    </subcellularLocation>
</comment>
<sequence length="193" mass="21688">MDSSVMIQWIAYALQAILIVLAIAIVLHKNNGTIIILIASFSLVTASLYIINKAPDVAIAEIAIGSAIIPLIYVISISRQREFIVLDKTMDDFIITDDQLSGIGYVLLHRLTDFYHLELNITNDSGLCYLDEHMDKVVCEQTNVDMIVSKDEVTGEYIFKGKKSSVLMRRLETIVQPFDKIRVELFEDGDFGD</sequence>
<organism evidence="8 9">
    <name type="scientific">Candidatus Xianfuyuplasma coldseepsis</name>
    <dbReference type="NCBI Taxonomy" id="2782163"/>
    <lineage>
        <taxon>Bacteria</taxon>
        <taxon>Bacillati</taxon>
        <taxon>Mycoplasmatota</taxon>
        <taxon>Mollicutes</taxon>
        <taxon>Candidatus Izemoplasmatales</taxon>
        <taxon>Candidatus Izemoplasmataceae</taxon>
        <taxon>Candidatus Xianfuyuplasma</taxon>
    </lineage>
</organism>
<proteinExistence type="predicted"/>
<evidence type="ECO:0000313" key="8">
    <source>
        <dbReference type="EMBL" id="QMS84662.1"/>
    </source>
</evidence>
<keyword evidence="4 6" id="KW-1133">Transmembrane helix</keyword>
<dbReference type="InterPro" id="IPR025383">
    <property type="entry name" value="MrpA_C/MbhD"/>
</dbReference>
<evidence type="ECO:0000256" key="2">
    <source>
        <dbReference type="ARBA" id="ARBA00022475"/>
    </source>
</evidence>
<dbReference type="RefSeq" id="WP_258878281.1">
    <property type="nucleotide sequence ID" value="NZ_CP048914.1"/>
</dbReference>
<name>A0A7L7KQV7_9MOLU</name>